<evidence type="ECO:0000259" key="2">
    <source>
        <dbReference type="PROSITE" id="PS51747"/>
    </source>
</evidence>
<keyword evidence="3" id="KW-0378">Hydrolase</keyword>
<organism evidence="3 4">
    <name type="scientific">Frankia casuarinae (strain DSM 45818 / CECT 9043 / HFP020203 / CcI3)</name>
    <dbReference type="NCBI Taxonomy" id="106370"/>
    <lineage>
        <taxon>Bacteria</taxon>
        <taxon>Bacillati</taxon>
        <taxon>Actinomycetota</taxon>
        <taxon>Actinomycetes</taxon>
        <taxon>Frankiales</taxon>
        <taxon>Frankiaceae</taxon>
        <taxon>Frankia</taxon>
    </lineage>
</organism>
<evidence type="ECO:0000313" key="3">
    <source>
        <dbReference type="EMBL" id="ABD12075.1"/>
    </source>
</evidence>
<dbReference type="EC" id="3.5.4.-" evidence="3"/>
<sequence>MVVILIETSHSFQAFPARHPHPSEAGTAPTGTMGAVPIPTAQYEPWMRRALKLATTLPDPGADDPPVGAVIYGPDGTEIAAAHHDRERTADPTAYAEILALRQAAQALGTWRLTDCTLVTTLEPGTMSAGAIVLARIPRLIIGTWDKYNGAVCSLWDVVRDRRLNHFVEVIPDVLKDECDALLDSYLDSPSNLARG</sequence>
<dbReference type="STRING" id="106370.Francci3_2714"/>
<feature type="region of interest" description="Disordered" evidence="1">
    <location>
        <begin position="15"/>
        <end position="35"/>
    </location>
</feature>
<dbReference type="EMBL" id="CP000249">
    <property type="protein sequence ID" value="ABD12075.1"/>
    <property type="molecule type" value="Genomic_DNA"/>
</dbReference>
<dbReference type="GO" id="GO:0002100">
    <property type="term" value="P:tRNA wobble adenosine to inosine editing"/>
    <property type="evidence" value="ECO:0007669"/>
    <property type="project" value="InterPro"/>
</dbReference>
<protein>
    <submittedName>
        <fullName evidence="3">tRNA-adenosine deaminase</fullName>
        <ecNumber evidence="3">3.5.4.-</ecNumber>
    </submittedName>
</protein>
<dbReference type="PANTHER" id="PTHR11079">
    <property type="entry name" value="CYTOSINE DEAMINASE FAMILY MEMBER"/>
    <property type="match status" value="1"/>
</dbReference>
<dbReference type="SUPFAM" id="SSF53927">
    <property type="entry name" value="Cytidine deaminase-like"/>
    <property type="match status" value="1"/>
</dbReference>
<dbReference type="CDD" id="cd01285">
    <property type="entry name" value="nucleoside_deaminase"/>
    <property type="match status" value="1"/>
</dbReference>
<dbReference type="Proteomes" id="UP000001937">
    <property type="component" value="Chromosome"/>
</dbReference>
<dbReference type="KEGG" id="fra:Francci3_2714"/>
<name>Q2J9G7_FRACC</name>
<dbReference type="GO" id="GO:0046872">
    <property type="term" value="F:metal ion binding"/>
    <property type="evidence" value="ECO:0007669"/>
    <property type="project" value="UniProtKB-KW"/>
</dbReference>
<gene>
    <name evidence="3" type="ordered locus">Francci3_2714</name>
</gene>
<evidence type="ECO:0000313" key="4">
    <source>
        <dbReference type="Proteomes" id="UP000001937"/>
    </source>
</evidence>
<dbReference type="HOGENOM" id="CLU_025810_3_2_11"/>
<dbReference type="InterPro" id="IPR002125">
    <property type="entry name" value="CMP_dCMP_dom"/>
</dbReference>
<feature type="domain" description="CMP/dCMP-type deaminase" evidence="2">
    <location>
        <begin position="41"/>
        <end position="155"/>
    </location>
</feature>
<dbReference type="InterPro" id="IPR016193">
    <property type="entry name" value="Cytidine_deaminase-like"/>
</dbReference>
<dbReference type="eggNOG" id="COG0590">
    <property type="taxonomic scope" value="Bacteria"/>
</dbReference>
<reference evidence="3 4" key="1">
    <citation type="journal article" date="2007" name="Genome Res.">
        <title>Genome characteristics of facultatively symbiotic Frankia sp. strains reflect host range and host plant biogeography.</title>
        <authorList>
            <person name="Normand P."/>
            <person name="Lapierre P."/>
            <person name="Tisa L.S."/>
            <person name="Gogarten J.P."/>
            <person name="Alloisio N."/>
            <person name="Bagnarol E."/>
            <person name="Bassi C.A."/>
            <person name="Berry A.M."/>
            <person name="Bickhart D.M."/>
            <person name="Choisne N."/>
            <person name="Couloux A."/>
            <person name="Cournoyer B."/>
            <person name="Cruveiller S."/>
            <person name="Daubin V."/>
            <person name="Demange N."/>
            <person name="Francino M.P."/>
            <person name="Goltsman E."/>
            <person name="Huang Y."/>
            <person name="Kopp O.R."/>
            <person name="Labarre L."/>
            <person name="Lapidus A."/>
            <person name="Lavire C."/>
            <person name="Marechal J."/>
            <person name="Martinez M."/>
            <person name="Mastronunzio J.E."/>
            <person name="Mullin B.C."/>
            <person name="Niemann J."/>
            <person name="Pujic P."/>
            <person name="Rawnsley T."/>
            <person name="Rouy Z."/>
            <person name="Schenowitz C."/>
            <person name="Sellstedt A."/>
            <person name="Tavares F."/>
            <person name="Tomkins J.P."/>
            <person name="Vallenet D."/>
            <person name="Valverde C."/>
            <person name="Wall L.G."/>
            <person name="Wang Y."/>
            <person name="Medigue C."/>
            <person name="Benson D.R."/>
        </authorList>
    </citation>
    <scope>NUCLEOTIDE SEQUENCE [LARGE SCALE GENOMIC DNA]</scope>
    <source>
        <strain evidence="4">DSM 45818 / CECT 9043 / CcI3</strain>
    </source>
</reference>
<dbReference type="PROSITE" id="PS51747">
    <property type="entry name" value="CYT_DCMP_DEAMINASES_2"/>
    <property type="match status" value="1"/>
</dbReference>
<evidence type="ECO:0000256" key="1">
    <source>
        <dbReference type="SAM" id="MobiDB-lite"/>
    </source>
</evidence>
<dbReference type="GO" id="GO:0052717">
    <property type="term" value="F:tRNA-specific adenosine-34 deaminase activity"/>
    <property type="evidence" value="ECO:0007669"/>
    <property type="project" value="UniProtKB-EC"/>
</dbReference>
<dbReference type="AlphaFoldDB" id="Q2J9G7"/>
<proteinExistence type="predicted"/>
<accession>Q2J9G7</accession>
<dbReference type="PANTHER" id="PTHR11079:SF202">
    <property type="entry name" value="TRNA-SPECIFIC ADENOSINE DEAMINASE"/>
    <property type="match status" value="1"/>
</dbReference>
<dbReference type="Pfam" id="PF00383">
    <property type="entry name" value="dCMP_cyt_deam_1"/>
    <property type="match status" value="1"/>
</dbReference>
<keyword evidence="4" id="KW-1185">Reference proteome</keyword>
<dbReference type="Gene3D" id="3.40.140.10">
    <property type="entry name" value="Cytidine Deaminase, domain 2"/>
    <property type="match status" value="1"/>
</dbReference>
<dbReference type="PhylomeDB" id="Q2J9G7"/>